<dbReference type="InterPro" id="IPR051012">
    <property type="entry name" value="CellSynth/LPSAsmb/PSIAsmb"/>
</dbReference>
<feature type="repeat" description="TPR" evidence="3">
    <location>
        <begin position="31"/>
        <end position="64"/>
    </location>
</feature>
<dbReference type="InterPro" id="IPR011990">
    <property type="entry name" value="TPR-like_helical_dom_sf"/>
</dbReference>
<dbReference type="AlphaFoldDB" id="A0A2M8PGY2"/>
<gene>
    <name evidence="5" type="ORF">CUN49_03625</name>
</gene>
<accession>A0A2M8PGY2</accession>
<feature type="non-terminal residue" evidence="5">
    <location>
        <position position="543"/>
    </location>
</feature>
<keyword evidence="2 3" id="KW-0802">TPR repeat</keyword>
<dbReference type="Proteomes" id="UP000229681">
    <property type="component" value="Unassembled WGS sequence"/>
</dbReference>
<dbReference type="PANTHER" id="PTHR45586">
    <property type="entry name" value="TPR REPEAT-CONTAINING PROTEIN PA4667"/>
    <property type="match status" value="1"/>
</dbReference>
<dbReference type="Pfam" id="PF14559">
    <property type="entry name" value="TPR_19"/>
    <property type="match status" value="1"/>
</dbReference>
<name>A0A2M8PGY2_9CHLR</name>
<evidence type="ECO:0000256" key="2">
    <source>
        <dbReference type="ARBA" id="ARBA00022803"/>
    </source>
</evidence>
<evidence type="ECO:0000256" key="1">
    <source>
        <dbReference type="ARBA" id="ARBA00022737"/>
    </source>
</evidence>
<dbReference type="PANTHER" id="PTHR45586:SF1">
    <property type="entry name" value="LIPOPOLYSACCHARIDE ASSEMBLY PROTEIN B"/>
    <property type="match status" value="1"/>
</dbReference>
<feature type="compositionally biased region" description="Low complexity" evidence="4">
    <location>
        <begin position="495"/>
        <end position="513"/>
    </location>
</feature>
<dbReference type="PROSITE" id="PS50005">
    <property type="entry name" value="TPR"/>
    <property type="match status" value="1"/>
</dbReference>
<dbReference type="InterPro" id="IPR019734">
    <property type="entry name" value="TPR_rpt"/>
</dbReference>
<proteinExistence type="predicted"/>
<reference evidence="5 6" key="1">
    <citation type="submission" date="2017-11" db="EMBL/GenBank/DDBJ databases">
        <title>Evolution of Phototrophy in the Chloroflexi Phylum Driven by Horizontal Gene Transfer.</title>
        <authorList>
            <person name="Ward L.M."/>
            <person name="Hemp J."/>
            <person name="Shih P.M."/>
            <person name="Mcglynn S.E."/>
            <person name="Fischer W."/>
        </authorList>
    </citation>
    <scope>NUCLEOTIDE SEQUENCE [LARGE SCALE GENOMIC DNA]</scope>
    <source>
        <strain evidence="5">JP3_13</strain>
    </source>
</reference>
<evidence type="ECO:0000256" key="4">
    <source>
        <dbReference type="SAM" id="MobiDB-lite"/>
    </source>
</evidence>
<evidence type="ECO:0000313" key="6">
    <source>
        <dbReference type="Proteomes" id="UP000229681"/>
    </source>
</evidence>
<dbReference type="SMART" id="SM00028">
    <property type="entry name" value="TPR"/>
    <property type="match status" value="3"/>
</dbReference>
<organism evidence="5 6">
    <name type="scientific">Candidatus Thermofonsia Clade 1 bacterium</name>
    <dbReference type="NCBI Taxonomy" id="2364210"/>
    <lineage>
        <taxon>Bacteria</taxon>
        <taxon>Bacillati</taxon>
        <taxon>Chloroflexota</taxon>
        <taxon>Candidatus Thermofontia</taxon>
        <taxon>Candidatus Thermofonsia Clade 1</taxon>
    </lineage>
</organism>
<comment type="caution">
    <text evidence="5">The sequence shown here is derived from an EMBL/GenBank/DDBJ whole genome shotgun (WGS) entry which is preliminary data.</text>
</comment>
<dbReference type="EMBL" id="PGTM01000030">
    <property type="protein sequence ID" value="PJF36808.1"/>
    <property type="molecule type" value="Genomic_DNA"/>
</dbReference>
<protein>
    <submittedName>
        <fullName evidence="5">Uncharacterized protein</fullName>
    </submittedName>
</protein>
<dbReference type="Gene3D" id="1.25.40.10">
    <property type="entry name" value="Tetratricopeptide repeat domain"/>
    <property type="match status" value="2"/>
</dbReference>
<evidence type="ECO:0000313" key="5">
    <source>
        <dbReference type="EMBL" id="PJF36808.1"/>
    </source>
</evidence>
<keyword evidence="1" id="KW-0677">Repeat</keyword>
<evidence type="ECO:0000256" key="3">
    <source>
        <dbReference type="PROSITE-ProRule" id="PRU00339"/>
    </source>
</evidence>
<feature type="region of interest" description="Disordered" evidence="4">
    <location>
        <begin position="492"/>
        <end position="543"/>
    </location>
</feature>
<sequence>MQDVSTLLANEARDEAIGHCKHILETFPKHLQTYRLLGQALFERGQLADAIDVFRRILAAVPDDRDAHLYLCEIYTGEQNYNAAAFHLERVWELAPEDPDIQDELKKLYAKRDGEAPPVLQLTAPVLARRYFNGKLYAEAAAELYALLERYPERHDLRGLLAQTLWLDDRPEEATEVALQLLKALPDHLIANRIMAELWLLMQRPSDARPFVHRLQALDPYLAWQIVHGEAVPVPENAFLLDRLDWRAKSASLALDVSGIGDVFSSLDSISLSESSAPAFETSAKPSSGRLLQRQTDTLPDWLEDEPSAKPAFVMPDWSELETAQEDLPDWLADEQPVASSAAAWSAPSAAQEDLPDWLADEQPVTSSAAAWSAPSTAQEDLPDWLADEQPVASSAAAWSAPSTAQEDLPDWLADEQLIVEPSAEETFDFETLAASAPSETAQVDAEFDFAAIQAGAPDLTALQATEAGASLSEPAESAVSELDLDWLSAAPDLSAAQADESASEPAESAVSELDLDWLSAAPDLSAAQADEAPSEPAESAVS</sequence>
<feature type="compositionally biased region" description="Low complexity" evidence="4">
    <location>
        <begin position="526"/>
        <end position="543"/>
    </location>
</feature>
<dbReference type="SUPFAM" id="SSF48452">
    <property type="entry name" value="TPR-like"/>
    <property type="match status" value="2"/>
</dbReference>